<dbReference type="Pfam" id="PF13808">
    <property type="entry name" value="DDE_Tnp_1_assoc"/>
    <property type="match status" value="1"/>
</dbReference>
<dbReference type="KEGG" id="nao:Y958_09960"/>
<dbReference type="EMBL" id="CP022110">
    <property type="protein sequence ID" value="ASG19581.1"/>
    <property type="molecule type" value="Genomic_DNA"/>
</dbReference>
<evidence type="ECO:0000313" key="6">
    <source>
        <dbReference type="EMBL" id="ASG19771.1"/>
    </source>
</evidence>
<dbReference type="Proteomes" id="UP000197153">
    <property type="component" value="Chromosome 3"/>
</dbReference>
<dbReference type="EMBL" id="CP022110">
    <property type="protein sequence ID" value="ASG19687.1"/>
    <property type="molecule type" value="Genomic_DNA"/>
</dbReference>
<dbReference type="EMBL" id="CP022112">
    <property type="protein sequence ID" value="ASG24695.1"/>
    <property type="molecule type" value="Genomic_DNA"/>
</dbReference>
<accession>A0A248JM67</accession>
<organism evidence="5 12">
    <name type="scientific">Nitrospirillum viridazoti CBAmc</name>
    <dbReference type="NCBI Taxonomy" id="1441467"/>
    <lineage>
        <taxon>Bacteria</taxon>
        <taxon>Pseudomonadati</taxon>
        <taxon>Pseudomonadota</taxon>
        <taxon>Alphaproteobacteria</taxon>
        <taxon>Rhodospirillales</taxon>
        <taxon>Azospirillaceae</taxon>
        <taxon>Nitrospirillum</taxon>
        <taxon>Nitrospirillum viridazoti</taxon>
    </lineage>
</organism>
<evidence type="ECO:0000313" key="10">
    <source>
        <dbReference type="EMBL" id="ASG22719.1"/>
    </source>
</evidence>
<dbReference type="EMBL" id="CP022110">
    <property type="protein sequence ID" value="ASG19739.1"/>
    <property type="molecule type" value="Genomic_DNA"/>
</dbReference>
<dbReference type="KEGG" id="nao:Y958_10270"/>
<evidence type="ECO:0000313" key="5">
    <source>
        <dbReference type="EMBL" id="ASG19739.1"/>
    </source>
</evidence>
<dbReference type="EMBL" id="CP022110">
    <property type="protein sequence ID" value="ASG21112.1"/>
    <property type="molecule type" value="Genomic_DNA"/>
</dbReference>
<dbReference type="PANTHER" id="PTHR30298">
    <property type="entry name" value="H REPEAT-ASSOCIATED PREDICTED TRANSPOSASE"/>
    <property type="match status" value="1"/>
</dbReference>
<dbReference type="InterPro" id="IPR032806">
    <property type="entry name" value="YbfD_N"/>
</dbReference>
<dbReference type="EMBL" id="CP022110">
    <property type="protein sequence ID" value="ASG19771.1"/>
    <property type="molecule type" value="Genomic_DNA"/>
</dbReference>
<dbReference type="KEGG" id="nao:Y958_01755"/>
<dbReference type="GO" id="GO:0006313">
    <property type="term" value="P:DNA transposition"/>
    <property type="evidence" value="ECO:0007669"/>
    <property type="project" value="InterPro"/>
</dbReference>
<sequence length="370" mass="42011">MAGSLLDHFAALSDPRQSWKVIYPLPEILLVVLCATIAGAEDFVEIRRWGTMNRDFLRRFLPYAGGIPSHDTLNDILNALDGDLFARCFGDWVEGLREAEPDIVAIDGKTSRRTHDRAKDRNPLHLVSAWASRQRLVLGQQACEAKSNEITAIPLLLDRLALTGALVTIDAMGCQTKIAQKILDKGADYLLAIKENWPNLHSEVIRHFDDLPAADTFDTTDGEHGRIEVRRHVVSHEVDWLTTDRRFPGEPRFPGLKAIAMVEAEIERDGKTSRERRYYLSSQKLDTRLFAHAVRAHWHIENRLHWVLDVVFHEDLSRLRSGNGPHNMATIRHMALNLLRGAKDKHSLKVRRKSAAWDTQYLHAVITQSA</sequence>
<dbReference type="Pfam" id="PF01609">
    <property type="entry name" value="DDE_Tnp_1"/>
    <property type="match status" value="1"/>
</dbReference>
<dbReference type="GO" id="GO:0003677">
    <property type="term" value="F:DNA binding"/>
    <property type="evidence" value="ECO:0007669"/>
    <property type="project" value="InterPro"/>
</dbReference>
<dbReference type="KEGG" id="nao:Y958_28020"/>
<evidence type="ECO:0000313" key="4">
    <source>
        <dbReference type="EMBL" id="ASG19687.1"/>
    </source>
</evidence>
<evidence type="ECO:0000313" key="9">
    <source>
        <dbReference type="EMBL" id="ASG21166.1"/>
    </source>
</evidence>
<dbReference type="EMBL" id="CP022111">
    <property type="protein sequence ID" value="ASG22719.1"/>
    <property type="molecule type" value="Genomic_DNA"/>
</dbReference>
<dbReference type="InterPro" id="IPR051698">
    <property type="entry name" value="Transposase_11-like"/>
</dbReference>
<dbReference type="NCBIfam" id="NF033564">
    <property type="entry name" value="transpos_ISAs1"/>
    <property type="match status" value="1"/>
</dbReference>
<dbReference type="Proteomes" id="UP000197153">
    <property type="component" value="Chromosome 2"/>
</dbReference>
<dbReference type="AlphaFoldDB" id="A0A248JM67"/>
<evidence type="ECO:0000313" key="8">
    <source>
        <dbReference type="EMBL" id="ASG21112.1"/>
    </source>
</evidence>
<dbReference type="KEGG" id="nao:Y958_02210"/>
<feature type="domain" description="H repeat-associated protein N-terminal" evidence="2">
    <location>
        <begin position="6"/>
        <end position="93"/>
    </location>
</feature>
<dbReference type="GO" id="GO:0004803">
    <property type="term" value="F:transposase activity"/>
    <property type="evidence" value="ECO:0007669"/>
    <property type="project" value="InterPro"/>
</dbReference>
<gene>
    <name evidence="3" type="ORF">Y958_01140</name>
    <name evidence="4" type="ORF">Y958_01755</name>
    <name evidence="5" type="ORF">Y958_02035</name>
    <name evidence="6" type="ORF">Y958_02210</name>
    <name evidence="7" type="ORF">Y958_09120</name>
    <name evidence="8" type="ORF">Y958_09960</name>
    <name evidence="9" type="ORF">Y958_10270</name>
    <name evidence="10" type="ORF">Y958_17555</name>
    <name evidence="11" type="ORF">Y958_28020</name>
</gene>
<evidence type="ECO:0000313" key="12">
    <source>
        <dbReference type="Proteomes" id="UP000197153"/>
    </source>
</evidence>
<dbReference type="EMBL" id="CP022110">
    <property type="protein sequence ID" value="ASG21166.1"/>
    <property type="molecule type" value="Genomic_DNA"/>
</dbReference>
<dbReference type="KEGG" id="nao:Y958_01140"/>
<reference evidence="5 12" key="1">
    <citation type="submission" date="2017-06" db="EMBL/GenBank/DDBJ databases">
        <title>Complete genome sequence of Nitrospirillum amazonense strain CBAmC, an endophytic nitrogen-fixing and plant growth-promoting bacterium, isolated from sugarcane.</title>
        <authorList>
            <person name="Schwab S."/>
            <person name="dos Santos Teixeira K.R."/>
            <person name="Simoes Araujo J.L."/>
            <person name="Soares Vidal M."/>
            <person name="Borges de Freitas H.R."/>
            <person name="Rivello Crivelaro A.L."/>
            <person name="Bueno de Camargo Nunes A."/>
            <person name="dos Santos C.M."/>
            <person name="Palmeira da Silva Rosa D."/>
            <person name="da Silva Padilha D."/>
            <person name="da Silva E."/>
            <person name="Araujo Terra L."/>
            <person name="Soares Mendes V."/>
            <person name="Farinelli L."/>
            <person name="Magalhaes Cruz L."/>
            <person name="Baldani J.I."/>
        </authorList>
    </citation>
    <scope>NUCLEOTIDE SEQUENCE [LARGE SCALE GENOMIC DNA]</scope>
    <source>
        <strain evidence="5 12">CBAmC</strain>
    </source>
</reference>
<dbReference type="Proteomes" id="UP000197153">
    <property type="component" value="Chromosome 1"/>
</dbReference>
<keyword evidence="12" id="KW-1185">Reference proteome</keyword>
<dbReference type="InterPro" id="IPR047647">
    <property type="entry name" value="ISAs1_transpos"/>
</dbReference>
<evidence type="ECO:0000259" key="2">
    <source>
        <dbReference type="Pfam" id="PF13808"/>
    </source>
</evidence>
<evidence type="ECO:0000259" key="1">
    <source>
        <dbReference type="Pfam" id="PF01609"/>
    </source>
</evidence>
<dbReference type="KEGG" id="nao:Y958_02035"/>
<evidence type="ECO:0000313" key="11">
    <source>
        <dbReference type="EMBL" id="ASG24695.1"/>
    </source>
</evidence>
<dbReference type="EMBL" id="CP022110">
    <property type="protein sequence ID" value="ASG20964.1"/>
    <property type="molecule type" value="Genomic_DNA"/>
</dbReference>
<protein>
    <submittedName>
        <fullName evidence="5">ISAs1 family transposase</fullName>
    </submittedName>
</protein>
<name>A0A248JM67_9PROT</name>
<evidence type="ECO:0000313" key="3">
    <source>
        <dbReference type="EMBL" id="ASG19581.1"/>
    </source>
</evidence>
<dbReference type="KEGG" id="nao:Y958_17555"/>
<dbReference type="KEGG" id="nao:Y958_09120"/>
<feature type="domain" description="Transposase IS4-like" evidence="1">
    <location>
        <begin position="100"/>
        <end position="338"/>
    </location>
</feature>
<dbReference type="RefSeq" id="WP_088870575.1">
    <property type="nucleotide sequence ID" value="NZ_CP022110.1"/>
</dbReference>
<proteinExistence type="predicted"/>
<evidence type="ECO:0000313" key="7">
    <source>
        <dbReference type="EMBL" id="ASG20964.1"/>
    </source>
</evidence>
<dbReference type="InterPro" id="IPR002559">
    <property type="entry name" value="Transposase_11"/>
</dbReference>
<dbReference type="PANTHER" id="PTHR30298:SF0">
    <property type="entry name" value="PROTEIN YBFL-RELATED"/>
    <property type="match status" value="1"/>
</dbReference>